<reference evidence="1" key="1">
    <citation type="submission" date="2022-11" db="EMBL/GenBank/DDBJ databases">
        <title>Marilongibacter aestuarii gen. nov., sp. nov., isolated from tidal flat sediment.</title>
        <authorList>
            <person name="Jiayan W."/>
        </authorList>
    </citation>
    <scope>NUCLEOTIDE SEQUENCE</scope>
    <source>
        <strain evidence="1">Z1-6</strain>
    </source>
</reference>
<dbReference type="RefSeq" id="WP_343334613.1">
    <property type="nucleotide sequence ID" value="NZ_JAPOHD010000031.1"/>
</dbReference>
<evidence type="ECO:0000313" key="2">
    <source>
        <dbReference type="Proteomes" id="UP001145087"/>
    </source>
</evidence>
<gene>
    <name evidence="1" type="ORF">OU798_18180</name>
</gene>
<protein>
    <submittedName>
        <fullName evidence="1">Uncharacterized protein</fullName>
    </submittedName>
</protein>
<sequence>MRKILPLYFCLLSGIIYGQSIDDSNMNHNNQQAPDSLIWISQLGEKGLELTEDSLIISDEFQKVLQDSSYRTLLYPPEYTWSQATQFLQSKQLKKAFWYFINLYANNNINKEIVVKSVLAYDKLFKMDEIMVNTFYTYSFMDPEVSIIKDGKPEIIRPDILETKLKDVKEIVGYIYAYRNEHKKNLPQN</sequence>
<comment type="caution">
    <text evidence="1">The sequence shown here is derived from an EMBL/GenBank/DDBJ whole genome shotgun (WGS) entry which is preliminary data.</text>
</comment>
<proteinExistence type="predicted"/>
<keyword evidence="2" id="KW-1185">Reference proteome</keyword>
<dbReference type="AlphaFoldDB" id="A0A9X3FGK0"/>
<evidence type="ECO:0000313" key="1">
    <source>
        <dbReference type="EMBL" id="MCY1722288.1"/>
    </source>
</evidence>
<name>A0A9X3FGK0_9BACT</name>
<organism evidence="1 2">
    <name type="scientific">Draconibacterium aestuarii</name>
    <dbReference type="NCBI Taxonomy" id="2998507"/>
    <lineage>
        <taxon>Bacteria</taxon>
        <taxon>Pseudomonadati</taxon>
        <taxon>Bacteroidota</taxon>
        <taxon>Bacteroidia</taxon>
        <taxon>Marinilabiliales</taxon>
        <taxon>Prolixibacteraceae</taxon>
        <taxon>Draconibacterium</taxon>
    </lineage>
</organism>
<dbReference type="EMBL" id="JAPOHD010000031">
    <property type="protein sequence ID" value="MCY1722288.1"/>
    <property type="molecule type" value="Genomic_DNA"/>
</dbReference>
<dbReference type="Proteomes" id="UP001145087">
    <property type="component" value="Unassembled WGS sequence"/>
</dbReference>
<accession>A0A9X3FGK0</accession>